<dbReference type="RefSeq" id="WP_047239575.1">
    <property type="nucleotide sequence ID" value="NZ_CP011541.1"/>
</dbReference>
<evidence type="ECO:0000313" key="1">
    <source>
        <dbReference type="EMBL" id="AKK02339.1"/>
    </source>
</evidence>
<dbReference type="PATRIC" id="fig|1050174.4.peg.464"/>
<protein>
    <submittedName>
        <fullName evidence="1">Uncharacterized protein</fullName>
    </submittedName>
</protein>
<keyword evidence="2" id="KW-1185">Reference proteome</keyword>
<organism evidence="1 2">
    <name type="scientific">Corynebacterium epidermidicanis</name>
    <dbReference type="NCBI Taxonomy" id="1050174"/>
    <lineage>
        <taxon>Bacteria</taxon>
        <taxon>Bacillati</taxon>
        <taxon>Actinomycetota</taxon>
        <taxon>Actinomycetes</taxon>
        <taxon>Mycobacteriales</taxon>
        <taxon>Corynebacteriaceae</taxon>
        <taxon>Corynebacterium</taxon>
    </lineage>
</organism>
<evidence type="ECO:0000313" key="2">
    <source>
        <dbReference type="Proteomes" id="UP000035368"/>
    </source>
</evidence>
<dbReference type="AlphaFoldDB" id="A0A0G3GMH1"/>
<gene>
    <name evidence="1" type="ORF">CEPID_02290</name>
</gene>
<reference evidence="1 2" key="1">
    <citation type="submission" date="2015-05" db="EMBL/GenBank/DDBJ databases">
        <title>Complete genome sequence of Corynebacterium epidermidicanis DSM 45586, isolated from the skin of a dog suffering from pruritus.</title>
        <authorList>
            <person name="Ruckert C."/>
            <person name="Albersmeier A."/>
            <person name="Winkler A."/>
            <person name="Tauch A."/>
        </authorList>
    </citation>
    <scope>NUCLEOTIDE SEQUENCE [LARGE SCALE GENOMIC DNA]</scope>
    <source>
        <strain evidence="1 2">DSM 45586</strain>
    </source>
</reference>
<dbReference type="KEGG" id="cei:CEPID_02290"/>
<dbReference type="EMBL" id="CP011541">
    <property type="protein sequence ID" value="AKK02339.1"/>
    <property type="molecule type" value="Genomic_DNA"/>
</dbReference>
<name>A0A0G3GMH1_9CORY</name>
<dbReference type="Proteomes" id="UP000035368">
    <property type="component" value="Chromosome"/>
</dbReference>
<proteinExistence type="predicted"/>
<sequence>MTDNNDAITLAEAITDQVLIQLVCHFPASTSDFPNTVTVDDLQNVAKLTGTTVSHIFEEAETIVGQPKDRLSFSVR</sequence>
<accession>A0A0G3GMH1</accession>